<dbReference type="Proteomes" id="UP001056120">
    <property type="component" value="Linkage Group LG18"/>
</dbReference>
<reference evidence="1 2" key="2">
    <citation type="journal article" date="2022" name="Mol. Ecol. Resour.">
        <title>The genomes of chicory, endive, great burdock and yacon provide insights into Asteraceae paleo-polyploidization history and plant inulin production.</title>
        <authorList>
            <person name="Fan W."/>
            <person name="Wang S."/>
            <person name="Wang H."/>
            <person name="Wang A."/>
            <person name="Jiang F."/>
            <person name="Liu H."/>
            <person name="Zhao H."/>
            <person name="Xu D."/>
            <person name="Zhang Y."/>
        </authorList>
    </citation>
    <scope>NUCLEOTIDE SEQUENCE [LARGE SCALE GENOMIC DNA]</scope>
    <source>
        <strain evidence="2">cv. Yunnan</strain>
        <tissue evidence="1">Leaves</tissue>
    </source>
</reference>
<organism evidence="1 2">
    <name type="scientific">Smallanthus sonchifolius</name>
    <dbReference type="NCBI Taxonomy" id="185202"/>
    <lineage>
        <taxon>Eukaryota</taxon>
        <taxon>Viridiplantae</taxon>
        <taxon>Streptophyta</taxon>
        <taxon>Embryophyta</taxon>
        <taxon>Tracheophyta</taxon>
        <taxon>Spermatophyta</taxon>
        <taxon>Magnoliopsida</taxon>
        <taxon>eudicotyledons</taxon>
        <taxon>Gunneridae</taxon>
        <taxon>Pentapetalae</taxon>
        <taxon>asterids</taxon>
        <taxon>campanulids</taxon>
        <taxon>Asterales</taxon>
        <taxon>Asteraceae</taxon>
        <taxon>Asteroideae</taxon>
        <taxon>Heliantheae alliance</taxon>
        <taxon>Millerieae</taxon>
        <taxon>Smallanthus</taxon>
    </lineage>
</organism>
<accession>A0ACB9E9L8</accession>
<proteinExistence type="predicted"/>
<dbReference type="EMBL" id="CM042035">
    <property type="protein sequence ID" value="KAI3755298.1"/>
    <property type="molecule type" value="Genomic_DNA"/>
</dbReference>
<name>A0ACB9E9L8_9ASTR</name>
<evidence type="ECO:0000313" key="1">
    <source>
        <dbReference type="EMBL" id="KAI3755298.1"/>
    </source>
</evidence>
<keyword evidence="2" id="KW-1185">Reference proteome</keyword>
<protein>
    <submittedName>
        <fullName evidence="1">Uncharacterized protein</fullName>
    </submittedName>
</protein>
<gene>
    <name evidence="1" type="ORF">L1987_55094</name>
</gene>
<evidence type="ECO:0000313" key="2">
    <source>
        <dbReference type="Proteomes" id="UP001056120"/>
    </source>
</evidence>
<sequence>MDGKLLTESEVKTCKVFVTICGDIHIVAVLCGGNGDVCDSNVVSSVSFLKPVPWASTLHQNVSNVTVNTTFKEEAKIK</sequence>
<comment type="caution">
    <text evidence="1">The sequence shown here is derived from an EMBL/GenBank/DDBJ whole genome shotgun (WGS) entry which is preliminary data.</text>
</comment>
<reference evidence="2" key="1">
    <citation type="journal article" date="2022" name="Mol. Ecol. Resour.">
        <title>The genomes of chicory, endive, great burdock and yacon provide insights into Asteraceae palaeo-polyploidization history and plant inulin production.</title>
        <authorList>
            <person name="Fan W."/>
            <person name="Wang S."/>
            <person name="Wang H."/>
            <person name="Wang A."/>
            <person name="Jiang F."/>
            <person name="Liu H."/>
            <person name="Zhao H."/>
            <person name="Xu D."/>
            <person name="Zhang Y."/>
        </authorList>
    </citation>
    <scope>NUCLEOTIDE SEQUENCE [LARGE SCALE GENOMIC DNA]</scope>
    <source>
        <strain evidence="2">cv. Yunnan</strain>
    </source>
</reference>